<keyword evidence="2" id="KW-0812">Transmembrane</keyword>
<dbReference type="EMBL" id="MN740827">
    <property type="protein sequence ID" value="QHU13834.1"/>
    <property type="molecule type" value="Genomic_DNA"/>
</dbReference>
<reference evidence="3" key="1">
    <citation type="journal article" date="2020" name="Nature">
        <title>Giant virus diversity and host interactions through global metagenomics.</title>
        <authorList>
            <person name="Schulz F."/>
            <person name="Roux S."/>
            <person name="Paez-Espino D."/>
            <person name="Jungbluth S."/>
            <person name="Walsh D.A."/>
            <person name="Denef V.J."/>
            <person name="McMahon K.D."/>
            <person name="Konstantinidis K.T."/>
            <person name="Eloe-Fadrosh E.A."/>
            <person name="Kyrpides N.C."/>
            <person name="Woyke T."/>
        </authorList>
    </citation>
    <scope>NUCLEOTIDE SEQUENCE</scope>
    <source>
        <strain evidence="3">GVMAG-S-1101182-85</strain>
    </source>
</reference>
<feature type="transmembrane region" description="Helical" evidence="2">
    <location>
        <begin position="49"/>
        <end position="72"/>
    </location>
</feature>
<evidence type="ECO:0000313" key="3">
    <source>
        <dbReference type="EMBL" id="QHU13834.1"/>
    </source>
</evidence>
<organism evidence="3">
    <name type="scientific">viral metagenome</name>
    <dbReference type="NCBI Taxonomy" id="1070528"/>
    <lineage>
        <taxon>unclassified sequences</taxon>
        <taxon>metagenomes</taxon>
        <taxon>organismal metagenomes</taxon>
    </lineage>
</organism>
<keyword evidence="2" id="KW-0472">Membrane</keyword>
<evidence type="ECO:0000256" key="2">
    <source>
        <dbReference type="SAM" id="Phobius"/>
    </source>
</evidence>
<accession>A0A6C0KCD5</accession>
<feature type="region of interest" description="Disordered" evidence="1">
    <location>
        <begin position="130"/>
        <end position="159"/>
    </location>
</feature>
<dbReference type="AlphaFoldDB" id="A0A6C0KCD5"/>
<evidence type="ECO:0000256" key="1">
    <source>
        <dbReference type="SAM" id="MobiDB-lite"/>
    </source>
</evidence>
<protein>
    <submittedName>
        <fullName evidence="3">Uncharacterized protein</fullName>
    </submittedName>
</protein>
<keyword evidence="2" id="KW-1133">Transmembrane helix</keyword>
<sequence length="245" mass="26283">MKQASQFLPGLVLGVYFLFLVILYSKLSFTALFTSLGLGAIVYSGTESMLYAAGAAIVGLFVMTTFVPASLLKGSEGFNTNTPPADVSKLVTSMKKEKSATRSGPDSVTDTIMRNGYSLPGFGLSGPFVEGFEDAKKDEPAPASKEDEKNEKPAPVKQISKDALPQPFTLGEIPAQVKNGPHIDAGSTLIKAIQSLNPDQINAMTKDTQQLIETQKSLMGMLGTMKPMLNDGKQLMDTFQQMFGQ</sequence>
<name>A0A6C0KCD5_9ZZZZ</name>
<proteinExistence type="predicted"/>
<feature type="compositionally biased region" description="Basic and acidic residues" evidence="1">
    <location>
        <begin position="133"/>
        <end position="154"/>
    </location>
</feature>
<feature type="transmembrane region" description="Helical" evidence="2">
    <location>
        <begin position="7"/>
        <end position="29"/>
    </location>
</feature>